<feature type="transmembrane region" description="Helical" evidence="1">
    <location>
        <begin position="124"/>
        <end position="141"/>
    </location>
</feature>
<gene>
    <name evidence="2" type="ORF">HNQ44_002575</name>
</gene>
<feature type="transmembrane region" description="Helical" evidence="1">
    <location>
        <begin position="148"/>
        <end position="167"/>
    </location>
</feature>
<feature type="transmembrane region" description="Helical" evidence="1">
    <location>
        <begin position="73"/>
        <end position="93"/>
    </location>
</feature>
<evidence type="ECO:0000313" key="2">
    <source>
        <dbReference type="EMBL" id="MBB5181110.1"/>
    </source>
</evidence>
<name>A0A7W8CT31_9BACL</name>
<dbReference type="EMBL" id="JACHHE010000007">
    <property type="protein sequence ID" value="MBB5181110.1"/>
    <property type="molecule type" value="Genomic_DNA"/>
</dbReference>
<feature type="transmembrane region" description="Helical" evidence="1">
    <location>
        <begin position="100"/>
        <end position="118"/>
    </location>
</feature>
<dbReference type="RefSeq" id="WP_135502568.1">
    <property type="nucleotide sequence ID" value="NZ_JACHHE010000007.1"/>
</dbReference>
<evidence type="ECO:0000256" key="1">
    <source>
        <dbReference type="SAM" id="Phobius"/>
    </source>
</evidence>
<comment type="caution">
    <text evidence="2">The sequence shown here is derived from an EMBL/GenBank/DDBJ whole genome shotgun (WGS) entry which is preliminary data.</text>
</comment>
<evidence type="ECO:0000313" key="3">
    <source>
        <dbReference type="Proteomes" id="UP000525923"/>
    </source>
</evidence>
<feature type="transmembrane region" description="Helical" evidence="1">
    <location>
        <begin position="173"/>
        <end position="191"/>
    </location>
</feature>
<sequence>MKQIFLYVATMLGGGLLTYIGERWFGAEWLFGLLTVALFGLFLEGWKCWGTSGGGLVIVTAFLLLTLDSIFFVQYWAVFICSLLMAVLLMPHYRKHRDGVAASVIFVGLNMLSALEFIPSELMLWLIVLATGAGSLIGFRFKFPLVKASFAALFSISAFFLLFFQLFDGSPLLTVLAFLTVAIFIVSMYRLNRSATA</sequence>
<dbReference type="Proteomes" id="UP000525923">
    <property type="component" value="Unassembled WGS sequence"/>
</dbReference>
<dbReference type="AlphaFoldDB" id="A0A7W8CT31"/>
<accession>A0A7W8CT31</accession>
<protein>
    <submittedName>
        <fullName evidence="2">Uncharacterized protein</fullName>
    </submittedName>
</protein>
<reference evidence="2 3" key="1">
    <citation type="submission" date="2020-08" db="EMBL/GenBank/DDBJ databases">
        <title>Genomic Encyclopedia of Type Strains, Phase IV (KMG-IV): sequencing the most valuable type-strain genomes for metagenomic binning, comparative biology and taxonomic classification.</title>
        <authorList>
            <person name="Goeker M."/>
        </authorList>
    </citation>
    <scope>NUCLEOTIDE SEQUENCE [LARGE SCALE GENOMIC DNA]</scope>
    <source>
        <strain evidence="2 3">DSM 15895</strain>
    </source>
</reference>
<proteinExistence type="predicted"/>
<keyword evidence="1" id="KW-0472">Membrane</keyword>
<feature type="transmembrane region" description="Helical" evidence="1">
    <location>
        <begin position="48"/>
        <end position="67"/>
    </location>
</feature>
<dbReference type="OrthoDB" id="2454920at2"/>
<organism evidence="2 3">
    <name type="scientific">Planococcus koreensis</name>
    <dbReference type="NCBI Taxonomy" id="112331"/>
    <lineage>
        <taxon>Bacteria</taxon>
        <taxon>Bacillati</taxon>
        <taxon>Bacillota</taxon>
        <taxon>Bacilli</taxon>
        <taxon>Bacillales</taxon>
        <taxon>Caryophanaceae</taxon>
        <taxon>Planococcus</taxon>
    </lineage>
</organism>
<feature type="transmembrane region" description="Helical" evidence="1">
    <location>
        <begin position="27"/>
        <end position="43"/>
    </location>
</feature>
<keyword evidence="1" id="KW-1133">Transmembrane helix</keyword>
<keyword evidence="1" id="KW-0812">Transmembrane</keyword>
<keyword evidence="3" id="KW-1185">Reference proteome</keyword>